<keyword evidence="4" id="KW-0533">Nickel</keyword>
<dbReference type="PANTHER" id="PTHR12280:SF35">
    <property type="entry name" value="4'-PHOSPHOPANTETHEINE PHOSPHATASE"/>
    <property type="match status" value="1"/>
</dbReference>
<evidence type="ECO:0000256" key="6">
    <source>
        <dbReference type="ARBA" id="ARBA00029347"/>
    </source>
</evidence>
<dbReference type="GO" id="GO:0015937">
    <property type="term" value="P:coenzyme A biosynthetic process"/>
    <property type="evidence" value="ECO:0007669"/>
    <property type="project" value="InterPro"/>
</dbReference>
<gene>
    <name evidence="10" type="primary">Pank4</name>
    <name evidence="10" type="ORF">GWK47_013942</name>
</gene>
<evidence type="ECO:0000313" key="11">
    <source>
        <dbReference type="Proteomes" id="UP000770661"/>
    </source>
</evidence>
<evidence type="ECO:0000256" key="8">
    <source>
        <dbReference type="ARBA" id="ARBA00046055"/>
    </source>
</evidence>
<organism evidence="10 11">
    <name type="scientific">Chionoecetes opilio</name>
    <name type="common">Atlantic snow crab</name>
    <name type="synonym">Cancer opilio</name>
    <dbReference type="NCBI Taxonomy" id="41210"/>
    <lineage>
        <taxon>Eukaryota</taxon>
        <taxon>Metazoa</taxon>
        <taxon>Ecdysozoa</taxon>
        <taxon>Arthropoda</taxon>
        <taxon>Crustacea</taxon>
        <taxon>Multicrustacea</taxon>
        <taxon>Malacostraca</taxon>
        <taxon>Eumalacostraca</taxon>
        <taxon>Eucarida</taxon>
        <taxon>Decapoda</taxon>
        <taxon>Pleocyemata</taxon>
        <taxon>Brachyura</taxon>
        <taxon>Eubrachyura</taxon>
        <taxon>Majoidea</taxon>
        <taxon>Majidae</taxon>
        <taxon>Chionoecetes</taxon>
    </lineage>
</organism>
<dbReference type="InterPro" id="IPR004567">
    <property type="entry name" value="Type_II_PanK"/>
</dbReference>
<protein>
    <recommendedName>
        <fullName evidence="3">4'-phosphopantetheine phosphatase</fullName>
    </recommendedName>
    <alternativeName>
        <fullName evidence="7">Inactive pantothenic acid kinase 4</fullName>
    </alternativeName>
</protein>
<reference evidence="10" key="1">
    <citation type="submission" date="2020-07" db="EMBL/GenBank/DDBJ databases">
        <title>The High-quality genome of the commercially important snow crab, Chionoecetes opilio.</title>
        <authorList>
            <person name="Jeong J.-H."/>
            <person name="Ryu S."/>
        </authorList>
    </citation>
    <scope>NUCLEOTIDE SEQUENCE</scope>
    <source>
        <strain evidence="10">MADBK_172401_WGS</strain>
        <tissue evidence="10">Digestive gland</tissue>
    </source>
</reference>
<keyword evidence="5" id="KW-0944">Nitration</keyword>
<dbReference type="GO" id="GO:0005829">
    <property type="term" value="C:cytosol"/>
    <property type="evidence" value="ECO:0007669"/>
    <property type="project" value="TreeGrafter"/>
</dbReference>
<name>A0A8J4XTM5_CHIOP</name>
<evidence type="ECO:0000256" key="7">
    <source>
        <dbReference type="ARBA" id="ARBA00032948"/>
    </source>
</evidence>
<dbReference type="AlphaFoldDB" id="A0A8J4XTM5"/>
<keyword evidence="10" id="KW-0808">Transferase</keyword>
<keyword evidence="10" id="KW-0418">Kinase</keyword>
<dbReference type="GO" id="GO:0004594">
    <property type="term" value="F:pantothenate kinase activity"/>
    <property type="evidence" value="ECO:0007669"/>
    <property type="project" value="TreeGrafter"/>
</dbReference>
<comment type="catalytic activity">
    <reaction evidence="6">
        <text>(R)-4'-phospho-S-sulfopantetheine + H2O = (R)-S-sulfopantetheine + phosphate</text>
        <dbReference type="Rhea" id="RHEA:68340"/>
        <dbReference type="ChEBI" id="CHEBI:15377"/>
        <dbReference type="ChEBI" id="CHEBI:43474"/>
        <dbReference type="ChEBI" id="CHEBI:177302"/>
        <dbReference type="ChEBI" id="CHEBI:177303"/>
    </reaction>
    <physiologicalReaction direction="left-to-right" evidence="6">
        <dbReference type="Rhea" id="RHEA:68341"/>
    </physiologicalReaction>
</comment>
<dbReference type="EMBL" id="JACEEZ010020455">
    <property type="protein sequence ID" value="KAG0714531.1"/>
    <property type="molecule type" value="Genomic_DNA"/>
</dbReference>
<dbReference type="InterPro" id="IPR002791">
    <property type="entry name" value="ARMT1-like_metal-bd"/>
</dbReference>
<evidence type="ECO:0000313" key="10">
    <source>
        <dbReference type="EMBL" id="KAG0714531.1"/>
    </source>
</evidence>
<evidence type="ECO:0000256" key="2">
    <source>
        <dbReference type="ARBA" id="ARBA00011388"/>
    </source>
</evidence>
<keyword evidence="11" id="KW-1185">Reference proteome</keyword>
<dbReference type="Pfam" id="PF01937">
    <property type="entry name" value="ARMT1-like_dom"/>
    <property type="match status" value="1"/>
</dbReference>
<evidence type="ECO:0000256" key="5">
    <source>
        <dbReference type="ARBA" id="ARBA00023074"/>
    </source>
</evidence>
<feature type="domain" description="Damage-control phosphatase ARMT1-like metal-binding" evidence="9">
    <location>
        <begin position="175"/>
        <end position="255"/>
    </location>
</feature>
<proteinExistence type="predicted"/>
<evidence type="ECO:0000256" key="4">
    <source>
        <dbReference type="ARBA" id="ARBA00022596"/>
    </source>
</evidence>
<dbReference type="Gene3D" id="3.40.50.10880">
    <property type="entry name" value="Uncharacterised protein PF01937, DUF89, domain 3"/>
    <property type="match status" value="1"/>
</dbReference>
<evidence type="ECO:0000259" key="9">
    <source>
        <dbReference type="Pfam" id="PF01937"/>
    </source>
</evidence>
<comment type="subunit">
    <text evidence="2">Homodimer. Interacts with PKM.</text>
</comment>
<dbReference type="PANTHER" id="PTHR12280">
    <property type="entry name" value="PANTOTHENATE KINASE"/>
    <property type="match status" value="1"/>
</dbReference>
<dbReference type="GO" id="GO:0005634">
    <property type="term" value="C:nucleus"/>
    <property type="evidence" value="ECO:0007669"/>
    <property type="project" value="TreeGrafter"/>
</dbReference>
<sequence>MREHCLKESTGHGGTLSQGVYWTWGNTVSRSLLDMGEHCLKESTGHEGTLSQGMENEYALKLLKDHLQMVDGLEYSERQEALVRGFLAGNVCDWGAKEVVKLMEDGLGFTEAGDKLMEDGLGFTEAGDKLQSPLSSWGGFGPGDWGPTLGGRPGCSLGFGPLSSFYDTLIFLIYTERPWLHDDLDAWVKRQQQAPYKCAIIFLDNSGCDVVLGIIPFARELLRRGTRVVLCANSKPALNDVTAEELMMVMRQVVLVCPVMNEHLAAGTLCVRESGQASPCLDLRLAPRPEK</sequence>
<comment type="cofactor">
    <cofactor evidence="1">
        <name>Ni(2+)</name>
        <dbReference type="ChEBI" id="CHEBI:49786"/>
    </cofactor>
</comment>
<dbReference type="InterPro" id="IPR036075">
    <property type="entry name" value="ARMT-1-like_metal-bd_sf"/>
</dbReference>
<evidence type="ECO:0000256" key="1">
    <source>
        <dbReference type="ARBA" id="ARBA00001967"/>
    </source>
</evidence>
<dbReference type="OrthoDB" id="498611at2759"/>
<dbReference type="SUPFAM" id="SSF111321">
    <property type="entry name" value="AF1104-like"/>
    <property type="match status" value="2"/>
</dbReference>
<accession>A0A8J4XTM5</accession>
<comment type="function">
    <text evidence="8">Phosphatase which shows a preference for 4'-phosphopantetheine and its oxidatively damaged forms (sulfonate or S-sulfonate), providing strong indirect evidence that the phosphatase activity pre-empts damage in the coenzyme A (CoA) pathway. Hydrolyzing excess 4'-phosphopantetheine could constitute a directed overflow mechanism to prevent its oxidation to the S-sulfonate, sulfonate, or other forms. Hydrolyzing 4'-phosphopantetheine sulfonate or S-sulfonate would forestall their conversion to inactive forms of CoA and acyl carrier protein. May play a role in the physiological regulation of CoA intracellular levels.</text>
</comment>
<dbReference type="GO" id="GO:0005524">
    <property type="term" value="F:ATP binding"/>
    <property type="evidence" value="ECO:0007669"/>
    <property type="project" value="InterPro"/>
</dbReference>
<dbReference type="Proteomes" id="UP000770661">
    <property type="component" value="Unassembled WGS sequence"/>
</dbReference>
<evidence type="ECO:0000256" key="3">
    <source>
        <dbReference type="ARBA" id="ARBA00019490"/>
    </source>
</evidence>
<comment type="caution">
    <text evidence="10">The sequence shown here is derived from an EMBL/GenBank/DDBJ whole genome shotgun (WGS) entry which is preliminary data.</text>
</comment>